<evidence type="ECO:0000256" key="10">
    <source>
        <dbReference type="ARBA" id="ARBA00023002"/>
    </source>
</evidence>
<dbReference type="Proteomes" id="UP000481043">
    <property type="component" value="Unassembled WGS sequence"/>
</dbReference>
<evidence type="ECO:0000256" key="8">
    <source>
        <dbReference type="ARBA" id="ARBA00022833"/>
    </source>
</evidence>
<evidence type="ECO:0000256" key="11">
    <source>
        <dbReference type="ARBA" id="ARBA00023098"/>
    </source>
</evidence>
<keyword evidence="12 14" id="KW-0472">Membrane</keyword>
<keyword evidence="13" id="KW-0275">Fatty acid biosynthesis</keyword>
<evidence type="ECO:0000313" key="16">
    <source>
        <dbReference type="EMBL" id="NEY70893.1"/>
    </source>
</evidence>
<gene>
    <name evidence="16" type="ORF">G4D63_03960</name>
</gene>
<keyword evidence="3" id="KW-0444">Lipid biosynthesis</keyword>
<organism evidence="16 17">
    <name type="scientific">Bacillus mesophilus</name>
    <dbReference type="NCBI Taxonomy" id="1808955"/>
    <lineage>
        <taxon>Bacteria</taxon>
        <taxon>Bacillati</taxon>
        <taxon>Bacillota</taxon>
        <taxon>Bacilli</taxon>
        <taxon>Bacillales</taxon>
        <taxon>Bacillaceae</taxon>
        <taxon>Bacillus</taxon>
    </lineage>
</organism>
<evidence type="ECO:0000256" key="9">
    <source>
        <dbReference type="ARBA" id="ARBA00022989"/>
    </source>
</evidence>
<protein>
    <submittedName>
        <fullName evidence="16">Fatty acid hydroxylase</fullName>
    </submittedName>
</protein>
<keyword evidence="5" id="KW-0479">Metal-binding</keyword>
<dbReference type="Pfam" id="PF04116">
    <property type="entry name" value="FA_hydroxylase"/>
    <property type="match status" value="1"/>
</dbReference>
<evidence type="ECO:0000256" key="12">
    <source>
        <dbReference type="ARBA" id="ARBA00023136"/>
    </source>
</evidence>
<evidence type="ECO:0000256" key="13">
    <source>
        <dbReference type="ARBA" id="ARBA00023160"/>
    </source>
</evidence>
<evidence type="ECO:0000256" key="14">
    <source>
        <dbReference type="SAM" id="Phobius"/>
    </source>
</evidence>
<dbReference type="PANTHER" id="PTHR12863">
    <property type="entry name" value="FATTY ACID HYDROXYLASE"/>
    <property type="match status" value="1"/>
</dbReference>
<dbReference type="PANTHER" id="PTHR12863:SF1">
    <property type="entry name" value="FATTY ACID 2-HYDROXYLASE"/>
    <property type="match status" value="1"/>
</dbReference>
<feature type="transmembrane region" description="Helical" evidence="14">
    <location>
        <begin position="12"/>
        <end position="32"/>
    </location>
</feature>
<keyword evidence="4 14" id="KW-0812">Transmembrane</keyword>
<evidence type="ECO:0000259" key="15">
    <source>
        <dbReference type="Pfam" id="PF04116"/>
    </source>
</evidence>
<evidence type="ECO:0000256" key="6">
    <source>
        <dbReference type="ARBA" id="ARBA00022824"/>
    </source>
</evidence>
<feature type="domain" description="Fatty acid hydroxylase" evidence="15">
    <location>
        <begin position="42"/>
        <end position="183"/>
    </location>
</feature>
<dbReference type="InterPro" id="IPR014430">
    <property type="entry name" value="Scs7"/>
</dbReference>
<dbReference type="AlphaFoldDB" id="A0A6M0Q3Y0"/>
<comment type="subcellular location">
    <subcellularLocation>
        <location evidence="2">Endoplasmic reticulum membrane</location>
        <topology evidence="2">Multi-pass membrane protein</topology>
    </subcellularLocation>
</comment>
<sequence>MGRYLKEFISYHDIWILSVLIIGAFVFVIPHLGDGQVWLTLVIGSLLYIISEYTTHRFFFHMRAPKNQLFLKFMKRIHYDHHEDPNNLRLLFLPLWYSIPQLIILIGIVTVLTGQFLFGVLVFIGSASTMLYYEWTHYVAHRPYQPKTAWGKWMKKLHLLHHYKNENYWYGVTNPSLDYLFGTMKDGNEVTKSETARKLTQ</sequence>
<proteinExistence type="predicted"/>
<dbReference type="InterPro" id="IPR006694">
    <property type="entry name" value="Fatty_acid_hydroxylase"/>
</dbReference>
<evidence type="ECO:0000256" key="5">
    <source>
        <dbReference type="ARBA" id="ARBA00022723"/>
    </source>
</evidence>
<comment type="cofactor">
    <cofactor evidence="1">
        <name>Zn(2+)</name>
        <dbReference type="ChEBI" id="CHEBI:29105"/>
    </cofactor>
</comment>
<evidence type="ECO:0000256" key="7">
    <source>
        <dbReference type="ARBA" id="ARBA00022832"/>
    </source>
</evidence>
<dbReference type="EMBL" id="JAAIWM010000001">
    <property type="protein sequence ID" value="NEY70893.1"/>
    <property type="molecule type" value="Genomic_DNA"/>
</dbReference>
<evidence type="ECO:0000256" key="4">
    <source>
        <dbReference type="ARBA" id="ARBA00022692"/>
    </source>
</evidence>
<keyword evidence="6" id="KW-0256">Endoplasmic reticulum</keyword>
<evidence type="ECO:0000313" key="17">
    <source>
        <dbReference type="Proteomes" id="UP000481043"/>
    </source>
</evidence>
<evidence type="ECO:0000256" key="3">
    <source>
        <dbReference type="ARBA" id="ARBA00022516"/>
    </source>
</evidence>
<reference evidence="16 17" key="1">
    <citation type="submission" date="2020-02" db="EMBL/GenBank/DDBJ databases">
        <title>Bacillus aquiflavi sp. nov., isolated from yellow water of strong flavor Chinese baijiu in Yibin region of China.</title>
        <authorList>
            <person name="Xie J."/>
        </authorList>
    </citation>
    <scope>NUCLEOTIDE SEQUENCE [LARGE SCALE GENOMIC DNA]</scope>
    <source>
        <strain evidence="16 17">SA4</strain>
    </source>
</reference>
<keyword evidence="9 14" id="KW-1133">Transmembrane helix</keyword>
<evidence type="ECO:0000256" key="1">
    <source>
        <dbReference type="ARBA" id="ARBA00001947"/>
    </source>
</evidence>
<dbReference type="GO" id="GO:0005506">
    <property type="term" value="F:iron ion binding"/>
    <property type="evidence" value="ECO:0007669"/>
    <property type="project" value="InterPro"/>
</dbReference>
<accession>A0A6M0Q3Y0</accession>
<dbReference type="GO" id="GO:0006633">
    <property type="term" value="P:fatty acid biosynthetic process"/>
    <property type="evidence" value="ECO:0007669"/>
    <property type="project" value="UniProtKB-KW"/>
</dbReference>
<keyword evidence="10" id="KW-0560">Oxidoreductase</keyword>
<dbReference type="GO" id="GO:0016020">
    <property type="term" value="C:membrane"/>
    <property type="evidence" value="ECO:0007669"/>
    <property type="project" value="InterPro"/>
</dbReference>
<evidence type="ECO:0000256" key="2">
    <source>
        <dbReference type="ARBA" id="ARBA00004477"/>
    </source>
</evidence>
<feature type="transmembrane region" description="Helical" evidence="14">
    <location>
        <begin position="38"/>
        <end position="60"/>
    </location>
</feature>
<dbReference type="GO" id="GO:0080132">
    <property type="term" value="F:fatty acid 2-hydroxylase activity"/>
    <property type="evidence" value="ECO:0007669"/>
    <property type="project" value="InterPro"/>
</dbReference>
<keyword evidence="17" id="KW-1185">Reference proteome</keyword>
<name>A0A6M0Q3Y0_9BACI</name>
<comment type="caution">
    <text evidence="16">The sequence shown here is derived from an EMBL/GenBank/DDBJ whole genome shotgun (WGS) entry which is preliminary data.</text>
</comment>
<keyword evidence="11" id="KW-0443">Lipid metabolism</keyword>
<keyword evidence="7" id="KW-0276">Fatty acid metabolism</keyword>
<keyword evidence="8" id="KW-0862">Zinc</keyword>
<dbReference type="RefSeq" id="WP_163177907.1">
    <property type="nucleotide sequence ID" value="NZ_JAAIWM010000001.1"/>
</dbReference>